<dbReference type="Proteomes" id="UP000053815">
    <property type="component" value="Unassembled WGS sequence"/>
</dbReference>
<sequence length="106" mass="11846">MLTTRKILLDITDGCTKQESLDVFKMAKSESDLPSLNDYKKLSSASEKTPTSAPLDIKVKTEEADTKLALEALSNKETGYSNEIKIKQYRPKINSYGKWTPDSQGE</sequence>
<accession>A0A0C9M4H5</accession>
<dbReference type="EMBL" id="DF836345">
    <property type="protein sequence ID" value="GAN04161.1"/>
    <property type="molecule type" value="Genomic_DNA"/>
</dbReference>
<proteinExistence type="predicted"/>
<gene>
    <name evidence="1" type="ORF">MAM1_0056c03621</name>
</gene>
<name>A0A0C9M4H5_9FUNG</name>
<keyword evidence="2" id="KW-1185">Reference proteome</keyword>
<reference evidence="1" key="1">
    <citation type="submission" date="2014-09" db="EMBL/GenBank/DDBJ databases">
        <title>Draft genome sequence of an oleaginous Mucoromycotina fungus Mucor ambiguus NBRC6742.</title>
        <authorList>
            <person name="Takeda I."/>
            <person name="Yamane N."/>
            <person name="Morita T."/>
            <person name="Tamano K."/>
            <person name="Machida M."/>
            <person name="Baker S."/>
            <person name="Koike H."/>
        </authorList>
    </citation>
    <scope>NUCLEOTIDE SEQUENCE</scope>
    <source>
        <strain evidence="1">NBRC 6742</strain>
    </source>
</reference>
<organism evidence="1">
    <name type="scientific">Mucor ambiguus</name>
    <dbReference type="NCBI Taxonomy" id="91626"/>
    <lineage>
        <taxon>Eukaryota</taxon>
        <taxon>Fungi</taxon>
        <taxon>Fungi incertae sedis</taxon>
        <taxon>Mucoromycota</taxon>
        <taxon>Mucoromycotina</taxon>
        <taxon>Mucoromycetes</taxon>
        <taxon>Mucorales</taxon>
        <taxon>Mucorineae</taxon>
        <taxon>Mucoraceae</taxon>
        <taxon>Mucor</taxon>
    </lineage>
</organism>
<dbReference type="AlphaFoldDB" id="A0A0C9M4H5"/>
<evidence type="ECO:0000313" key="1">
    <source>
        <dbReference type="EMBL" id="GAN04161.1"/>
    </source>
</evidence>
<protein>
    <submittedName>
        <fullName evidence="1">Uncharacterized protein</fullName>
    </submittedName>
</protein>
<evidence type="ECO:0000313" key="2">
    <source>
        <dbReference type="Proteomes" id="UP000053815"/>
    </source>
</evidence>